<dbReference type="GO" id="GO:0046982">
    <property type="term" value="F:protein heterodimerization activity"/>
    <property type="evidence" value="ECO:0007669"/>
    <property type="project" value="UniProtKB-ARBA"/>
</dbReference>
<dbReference type="PROSITE" id="PS50217">
    <property type="entry name" value="BZIP"/>
    <property type="match status" value="1"/>
</dbReference>
<evidence type="ECO:0000256" key="4">
    <source>
        <dbReference type="ARBA" id="ARBA00023163"/>
    </source>
</evidence>
<dbReference type="InterPro" id="IPR004827">
    <property type="entry name" value="bZIP"/>
</dbReference>
<keyword evidence="2" id="KW-0805">Transcription regulation</keyword>
<evidence type="ECO:0000259" key="7">
    <source>
        <dbReference type="PROSITE" id="PS50217"/>
    </source>
</evidence>
<keyword evidence="5" id="KW-0539">Nucleus</keyword>
<dbReference type="FunFam" id="1.20.5.170:FF:000020">
    <property type="entry name" value="BZIP transcription factor"/>
    <property type="match status" value="1"/>
</dbReference>
<dbReference type="Proteomes" id="UP001187471">
    <property type="component" value="Unassembled WGS sequence"/>
</dbReference>
<dbReference type="AlphaFoldDB" id="A0AA88UN07"/>
<proteinExistence type="predicted"/>
<dbReference type="PROSITE" id="PS00036">
    <property type="entry name" value="BZIP_BASIC"/>
    <property type="match status" value="1"/>
</dbReference>
<evidence type="ECO:0000256" key="3">
    <source>
        <dbReference type="ARBA" id="ARBA00023125"/>
    </source>
</evidence>
<dbReference type="PANTHER" id="PTHR45764">
    <property type="entry name" value="BZIP TRANSCRIPTION FACTOR 44"/>
    <property type="match status" value="1"/>
</dbReference>
<evidence type="ECO:0000313" key="8">
    <source>
        <dbReference type="EMBL" id="KAK2981212.1"/>
    </source>
</evidence>
<dbReference type="PANTHER" id="PTHR45764:SF21">
    <property type="entry name" value="OS03G0770000 PROTEIN"/>
    <property type="match status" value="1"/>
</dbReference>
<dbReference type="SUPFAM" id="SSF57959">
    <property type="entry name" value="Leucine zipper domain"/>
    <property type="match status" value="1"/>
</dbReference>
<dbReference type="GO" id="GO:0005634">
    <property type="term" value="C:nucleus"/>
    <property type="evidence" value="ECO:0007669"/>
    <property type="project" value="UniProtKB-SubCell"/>
</dbReference>
<feature type="compositionally biased region" description="Low complexity" evidence="6">
    <location>
        <begin position="56"/>
        <end position="77"/>
    </location>
</feature>
<feature type="region of interest" description="Disordered" evidence="6">
    <location>
        <begin position="54"/>
        <end position="134"/>
    </location>
</feature>
<evidence type="ECO:0000313" key="9">
    <source>
        <dbReference type="Proteomes" id="UP001187471"/>
    </source>
</evidence>
<sequence>MMSTFPAMPFSDGFFGTPFPAFEGGFTPWDCQDGPFLFEQNEPIVTLMQAQEPVFSNSGSDNSNPNPVSPDSGSPSSHEVDRKPSGSHGVNRKRSGSNSGSDDSNRPAYVVDERKRRRMISNRESARRSRMRKQRHLENMRNQVNRFRAGNRELTNRVCLVSHHCQVVRRENDQLRSEAVMLRQKLWEIRQFLLARQLQQSAWACSNVTAINEQNQPSLIT</sequence>
<protein>
    <recommendedName>
        <fullName evidence="7">BZIP domain-containing protein</fullName>
    </recommendedName>
</protein>
<reference evidence="8" key="1">
    <citation type="submission" date="2022-12" db="EMBL/GenBank/DDBJ databases">
        <title>Draft genome assemblies for two species of Escallonia (Escalloniales).</title>
        <authorList>
            <person name="Chanderbali A."/>
            <person name="Dervinis C."/>
            <person name="Anghel I."/>
            <person name="Soltis D."/>
            <person name="Soltis P."/>
            <person name="Zapata F."/>
        </authorList>
    </citation>
    <scope>NUCLEOTIDE SEQUENCE</scope>
    <source>
        <strain evidence="8">UCBG92.1500</strain>
        <tissue evidence="8">Leaf</tissue>
    </source>
</reference>
<evidence type="ECO:0000256" key="6">
    <source>
        <dbReference type="SAM" id="MobiDB-lite"/>
    </source>
</evidence>
<dbReference type="Gene3D" id="1.20.5.170">
    <property type="match status" value="1"/>
</dbReference>
<keyword evidence="9" id="KW-1185">Reference proteome</keyword>
<accession>A0AA88UN07</accession>
<dbReference type="InterPro" id="IPR045314">
    <property type="entry name" value="bZIP_plant_GBF1"/>
</dbReference>
<dbReference type="GO" id="GO:0000976">
    <property type="term" value="F:transcription cis-regulatory region binding"/>
    <property type="evidence" value="ECO:0007669"/>
    <property type="project" value="TreeGrafter"/>
</dbReference>
<evidence type="ECO:0000256" key="2">
    <source>
        <dbReference type="ARBA" id="ARBA00023015"/>
    </source>
</evidence>
<comment type="subcellular location">
    <subcellularLocation>
        <location evidence="1">Nucleus</location>
    </subcellularLocation>
</comment>
<organism evidence="8 9">
    <name type="scientific">Escallonia rubra</name>
    <dbReference type="NCBI Taxonomy" id="112253"/>
    <lineage>
        <taxon>Eukaryota</taxon>
        <taxon>Viridiplantae</taxon>
        <taxon>Streptophyta</taxon>
        <taxon>Embryophyta</taxon>
        <taxon>Tracheophyta</taxon>
        <taxon>Spermatophyta</taxon>
        <taxon>Magnoliopsida</taxon>
        <taxon>eudicotyledons</taxon>
        <taxon>Gunneridae</taxon>
        <taxon>Pentapetalae</taxon>
        <taxon>asterids</taxon>
        <taxon>campanulids</taxon>
        <taxon>Escalloniales</taxon>
        <taxon>Escalloniaceae</taxon>
        <taxon>Escallonia</taxon>
    </lineage>
</organism>
<comment type="caution">
    <text evidence="8">The sequence shown here is derived from an EMBL/GenBank/DDBJ whole genome shotgun (WGS) entry which is preliminary data.</text>
</comment>
<dbReference type="CDD" id="cd14702">
    <property type="entry name" value="bZIP_plant_GBF1"/>
    <property type="match status" value="1"/>
</dbReference>
<name>A0AA88UN07_9ASTE</name>
<gene>
    <name evidence="8" type="ORF">RJ640_030601</name>
</gene>
<dbReference type="GO" id="GO:0003700">
    <property type="term" value="F:DNA-binding transcription factor activity"/>
    <property type="evidence" value="ECO:0007669"/>
    <property type="project" value="InterPro"/>
</dbReference>
<evidence type="ECO:0000256" key="1">
    <source>
        <dbReference type="ARBA" id="ARBA00004123"/>
    </source>
</evidence>
<dbReference type="EMBL" id="JAVXUO010001548">
    <property type="protein sequence ID" value="KAK2981212.1"/>
    <property type="molecule type" value="Genomic_DNA"/>
</dbReference>
<keyword evidence="3" id="KW-0238">DNA-binding</keyword>
<dbReference type="Pfam" id="PF00170">
    <property type="entry name" value="bZIP_1"/>
    <property type="match status" value="1"/>
</dbReference>
<dbReference type="GO" id="GO:0045893">
    <property type="term" value="P:positive regulation of DNA-templated transcription"/>
    <property type="evidence" value="ECO:0007669"/>
    <property type="project" value="TreeGrafter"/>
</dbReference>
<keyword evidence="4" id="KW-0804">Transcription</keyword>
<feature type="domain" description="BZIP" evidence="7">
    <location>
        <begin position="112"/>
        <end position="175"/>
    </location>
</feature>
<dbReference type="SMART" id="SM00338">
    <property type="entry name" value="BRLZ"/>
    <property type="match status" value="1"/>
</dbReference>
<evidence type="ECO:0000256" key="5">
    <source>
        <dbReference type="ARBA" id="ARBA00023242"/>
    </source>
</evidence>
<dbReference type="InterPro" id="IPR046347">
    <property type="entry name" value="bZIP_sf"/>
</dbReference>